<organism evidence="3 4">
    <name type="scientific">Mycena chlorophos</name>
    <name type="common">Agaric fungus</name>
    <name type="synonym">Agaricus chlorophos</name>
    <dbReference type="NCBI Taxonomy" id="658473"/>
    <lineage>
        <taxon>Eukaryota</taxon>
        <taxon>Fungi</taxon>
        <taxon>Dikarya</taxon>
        <taxon>Basidiomycota</taxon>
        <taxon>Agaricomycotina</taxon>
        <taxon>Agaricomycetes</taxon>
        <taxon>Agaricomycetidae</taxon>
        <taxon>Agaricales</taxon>
        <taxon>Marasmiineae</taxon>
        <taxon>Mycenaceae</taxon>
        <taxon>Mycena</taxon>
    </lineage>
</organism>
<feature type="region of interest" description="Disordered" evidence="1">
    <location>
        <begin position="120"/>
        <end position="208"/>
    </location>
</feature>
<name>A0ABQ0L4H9_MYCCL</name>
<dbReference type="EMBL" id="DF842035">
    <property type="protein sequence ID" value="GAT45963.1"/>
    <property type="molecule type" value="Genomic_DNA"/>
</dbReference>
<evidence type="ECO:0000313" key="3">
    <source>
        <dbReference type="EMBL" id="GAT45963.1"/>
    </source>
</evidence>
<keyword evidence="2" id="KW-0812">Transmembrane</keyword>
<feature type="region of interest" description="Disordered" evidence="1">
    <location>
        <begin position="235"/>
        <end position="268"/>
    </location>
</feature>
<feature type="compositionally biased region" description="Low complexity" evidence="1">
    <location>
        <begin position="172"/>
        <end position="196"/>
    </location>
</feature>
<reference evidence="3" key="1">
    <citation type="submission" date="2014-09" db="EMBL/GenBank/DDBJ databases">
        <title>Genome sequence of the luminous mushroom Mycena chlorophos for searching fungal bioluminescence genes.</title>
        <authorList>
            <person name="Tanaka Y."/>
            <person name="Kasuga D."/>
            <person name="Oba Y."/>
            <person name="Hase S."/>
            <person name="Sato K."/>
            <person name="Oba Y."/>
            <person name="Sakakibara Y."/>
        </authorList>
    </citation>
    <scope>NUCLEOTIDE SEQUENCE</scope>
</reference>
<keyword evidence="4" id="KW-1185">Reference proteome</keyword>
<keyword evidence="2" id="KW-1133">Transmembrane helix</keyword>
<dbReference type="Proteomes" id="UP000815677">
    <property type="component" value="Unassembled WGS sequence"/>
</dbReference>
<evidence type="ECO:0000256" key="2">
    <source>
        <dbReference type="SAM" id="Phobius"/>
    </source>
</evidence>
<evidence type="ECO:0000256" key="1">
    <source>
        <dbReference type="SAM" id="MobiDB-lite"/>
    </source>
</evidence>
<evidence type="ECO:0000313" key="4">
    <source>
        <dbReference type="Proteomes" id="UP000815677"/>
    </source>
</evidence>
<feature type="compositionally biased region" description="Pro residues" evidence="1">
    <location>
        <begin position="237"/>
        <end position="250"/>
    </location>
</feature>
<feature type="compositionally biased region" description="Pro residues" evidence="1">
    <location>
        <begin position="144"/>
        <end position="155"/>
    </location>
</feature>
<accession>A0ABQ0L4H9</accession>
<keyword evidence="2" id="KW-0472">Membrane</keyword>
<gene>
    <name evidence="3" type="ORF">MCHLO_03511</name>
</gene>
<feature type="transmembrane region" description="Helical" evidence="2">
    <location>
        <begin position="12"/>
        <end position="33"/>
    </location>
</feature>
<feature type="compositionally biased region" description="Low complexity" evidence="1">
    <location>
        <begin position="252"/>
        <end position="261"/>
    </location>
</feature>
<sequence length="268" mass="28761">MAHRRNKTKHQAWSMLSSAAATLPHTPFGLLLFSRIKVAPREDLSTTAHTPHPLFNLNASAKFAPHLSLNMSELPFLYGPATPERNTQKKSQSKKDLGGDFLTVAPLDISLFARNPIGEGPVDAYMPQLGRGMSSPERALRLPTPSPKQPKPKTPTPRREQSQMLSPPPSGYSTPYFRSRSPSPSPFAFSAPSKTSTPMTSPVPSRAVTPACDGHGQPASAAYIAAFGSPRNIYAPSPRPRYATPPPPVLSPGGAAYPPAGTGSPRYY</sequence>
<proteinExistence type="predicted"/>
<protein>
    <submittedName>
        <fullName evidence="3">Uncharacterized protein</fullName>
    </submittedName>
</protein>